<reference evidence="3" key="1">
    <citation type="journal article" date="2019" name="Int. J. Syst. Evol. Microbiol.">
        <title>The Global Catalogue of Microorganisms (GCM) 10K type strain sequencing project: providing services to taxonomists for standard genome sequencing and annotation.</title>
        <authorList>
            <consortium name="The Broad Institute Genomics Platform"/>
            <consortium name="The Broad Institute Genome Sequencing Center for Infectious Disease"/>
            <person name="Wu L."/>
            <person name="Ma J."/>
        </authorList>
    </citation>
    <scope>NUCLEOTIDE SEQUENCE [LARGE SCALE GENOMIC DNA]</scope>
    <source>
        <strain evidence="3">JCM 17656</strain>
    </source>
</reference>
<protein>
    <submittedName>
        <fullName evidence="2">Uncharacterized protein</fullName>
    </submittedName>
</protein>
<evidence type="ECO:0000313" key="2">
    <source>
        <dbReference type="EMBL" id="GAA3554450.1"/>
    </source>
</evidence>
<comment type="caution">
    <text evidence="2">The sequence shown here is derived from an EMBL/GenBank/DDBJ whole genome shotgun (WGS) entry which is preliminary data.</text>
</comment>
<dbReference type="Proteomes" id="UP001500707">
    <property type="component" value="Unassembled WGS sequence"/>
</dbReference>
<gene>
    <name evidence="2" type="ORF">GCM10022295_40780</name>
</gene>
<accession>A0ABP6WQ96</accession>
<name>A0ABP6WQ96_9ACTN</name>
<dbReference type="EMBL" id="BAABCE010000007">
    <property type="protein sequence ID" value="GAA3554450.1"/>
    <property type="molecule type" value="Genomic_DNA"/>
</dbReference>
<evidence type="ECO:0000256" key="1">
    <source>
        <dbReference type="SAM" id="MobiDB-lite"/>
    </source>
</evidence>
<keyword evidence="3" id="KW-1185">Reference proteome</keyword>
<evidence type="ECO:0000313" key="3">
    <source>
        <dbReference type="Proteomes" id="UP001500707"/>
    </source>
</evidence>
<proteinExistence type="predicted"/>
<feature type="region of interest" description="Disordered" evidence="1">
    <location>
        <begin position="76"/>
        <end position="97"/>
    </location>
</feature>
<sequence length="97" mass="11091">MGSGPLVRGGPLMRDLTLVRGGSRVPARAVRTRVVCGRHPPVPRLMGRRQRRTHCMLHPVPLRLVFHGHWRWQRARGPPATERYRPRPPFGERPVAV</sequence>
<organism evidence="2 3">
    <name type="scientific">Streptomyces osmaniensis</name>
    <dbReference type="NCBI Taxonomy" id="593134"/>
    <lineage>
        <taxon>Bacteria</taxon>
        <taxon>Bacillati</taxon>
        <taxon>Actinomycetota</taxon>
        <taxon>Actinomycetes</taxon>
        <taxon>Kitasatosporales</taxon>
        <taxon>Streptomycetaceae</taxon>
        <taxon>Streptomyces</taxon>
    </lineage>
</organism>